<protein>
    <submittedName>
        <fullName evidence="1">Uncharacterized protein</fullName>
    </submittedName>
</protein>
<dbReference type="EMBL" id="JAPFQI010000042">
    <property type="protein sequence ID" value="MCW8088483.1"/>
    <property type="molecule type" value="Genomic_DNA"/>
</dbReference>
<dbReference type="Proteomes" id="UP001526430">
    <property type="component" value="Unassembled WGS sequence"/>
</dbReference>
<comment type="caution">
    <text evidence="1">The sequence shown here is derived from an EMBL/GenBank/DDBJ whole genome shotgun (WGS) entry which is preliminary data.</text>
</comment>
<name>A0ABT3P240_9PROT</name>
<organism evidence="1 2">
    <name type="scientific">Sabulicella glaciei</name>
    <dbReference type="NCBI Taxonomy" id="2984948"/>
    <lineage>
        <taxon>Bacteria</taxon>
        <taxon>Pseudomonadati</taxon>
        <taxon>Pseudomonadota</taxon>
        <taxon>Alphaproteobacteria</taxon>
        <taxon>Acetobacterales</taxon>
        <taxon>Acetobacteraceae</taxon>
        <taxon>Sabulicella</taxon>
    </lineage>
</organism>
<keyword evidence="2" id="KW-1185">Reference proteome</keyword>
<evidence type="ECO:0000313" key="1">
    <source>
        <dbReference type="EMBL" id="MCW8088483.1"/>
    </source>
</evidence>
<gene>
    <name evidence="1" type="ORF">OF850_23165</name>
</gene>
<evidence type="ECO:0000313" key="2">
    <source>
        <dbReference type="Proteomes" id="UP001526430"/>
    </source>
</evidence>
<dbReference type="RefSeq" id="WP_301592745.1">
    <property type="nucleotide sequence ID" value="NZ_JAPFQI010000042.1"/>
</dbReference>
<accession>A0ABT3P240</accession>
<reference evidence="1 2" key="1">
    <citation type="submission" date="2022-10" db="EMBL/GenBank/DDBJ databases">
        <title>Roseococcus glaciei nov., sp. nov., isolated from glacier.</title>
        <authorList>
            <person name="Liu Q."/>
            <person name="Xin Y.-H."/>
        </authorList>
    </citation>
    <scope>NUCLEOTIDE SEQUENCE [LARGE SCALE GENOMIC DNA]</scope>
    <source>
        <strain evidence="1 2">MDT2-1-1</strain>
    </source>
</reference>
<sequence>MADNSLPLAAHWLLITGLAVSVALFPSALWQVAEAQNQPDSSNNASPSGFIEITPAEGRAPVHLATSQVVRVGRVENHTTIDTAAWVQQRTIEPAEALAGRLRNAGQRLVTLTDLNHGRVYLALDRIVLVRESNERHAAGARAAIVMVGLRFNTDIAVRETAQDVMAAIRREGRASGPGPASP</sequence>
<proteinExistence type="predicted"/>